<feature type="compositionally biased region" description="Acidic residues" evidence="6">
    <location>
        <begin position="295"/>
        <end position="325"/>
    </location>
</feature>
<dbReference type="Pfam" id="PF02847">
    <property type="entry name" value="MA3"/>
    <property type="match status" value="1"/>
</dbReference>
<keyword evidence="9" id="KW-1185">Reference proteome</keyword>
<keyword evidence="3" id="KW-0507">mRNA processing</keyword>
<evidence type="ECO:0000256" key="5">
    <source>
        <dbReference type="ARBA" id="ARBA00023242"/>
    </source>
</evidence>
<evidence type="ECO:0000313" key="9">
    <source>
        <dbReference type="Proteomes" id="UP001255856"/>
    </source>
</evidence>
<evidence type="ECO:0000256" key="4">
    <source>
        <dbReference type="ARBA" id="ARBA00023187"/>
    </source>
</evidence>
<evidence type="ECO:0000313" key="8">
    <source>
        <dbReference type="EMBL" id="KAK2078226.1"/>
    </source>
</evidence>
<dbReference type="PANTHER" id="PTHR18034:SF3">
    <property type="entry name" value="PRE-MRNA-SPLICING FACTOR CWC22 HOMOLOG"/>
    <property type="match status" value="1"/>
</dbReference>
<dbReference type="InterPro" id="IPR003890">
    <property type="entry name" value="MIF4G-like_typ-3"/>
</dbReference>
<comment type="caution">
    <text evidence="8">The sequence shown here is derived from an EMBL/GenBank/DDBJ whole genome shotgun (WGS) entry which is preliminary data.</text>
</comment>
<evidence type="ECO:0000256" key="3">
    <source>
        <dbReference type="ARBA" id="ARBA00022664"/>
    </source>
</evidence>
<dbReference type="SMART" id="SM00544">
    <property type="entry name" value="MA3"/>
    <property type="match status" value="1"/>
</dbReference>
<feature type="region of interest" description="Disordered" evidence="6">
    <location>
        <begin position="284"/>
        <end position="342"/>
    </location>
</feature>
<gene>
    <name evidence="8" type="ORF">QBZ16_004095</name>
</gene>
<dbReference type="Proteomes" id="UP001255856">
    <property type="component" value="Unassembled WGS sequence"/>
</dbReference>
<dbReference type="PANTHER" id="PTHR18034">
    <property type="entry name" value="CELL CYCLE CONTROL PROTEIN CWF22-RELATED"/>
    <property type="match status" value="1"/>
</dbReference>
<dbReference type="GO" id="GO:0000398">
    <property type="term" value="P:mRNA splicing, via spliceosome"/>
    <property type="evidence" value="ECO:0007669"/>
    <property type="project" value="TreeGrafter"/>
</dbReference>
<dbReference type="Gene3D" id="1.25.40.180">
    <property type="match status" value="1"/>
</dbReference>
<dbReference type="AlphaFoldDB" id="A0AAD9MN83"/>
<dbReference type="Pfam" id="PF02854">
    <property type="entry name" value="MIF4G"/>
    <property type="match status" value="1"/>
</dbReference>
<evidence type="ECO:0000256" key="1">
    <source>
        <dbReference type="ARBA" id="ARBA00004123"/>
    </source>
</evidence>
<reference evidence="8" key="1">
    <citation type="submission" date="2021-01" db="EMBL/GenBank/DDBJ databases">
        <authorList>
            <person name="Eckstrom K.M.E."/>
        </authorList>
    </citation>
    <scope>NUCLEOTIDE SEQUENCE</scope>
    <source>
        <strain evidence="8">UVCC 0001</strain>
    </source>
</reference>
<dbReference type="SMART" id="SM00543">
    <property type="entry name" value="MIF4G"/>
    <property type="match status" value="1"/>
</dbReference>
<dbReference type="GO" id="GO:0003723">
    <property type="term" value="F:RNA binding"/>
    <property type="evidence" value="ECO:0007669"/>
    <property type="project" value="InterPro"/>
</dbReference>
<evidence type="ECO:0000256" key="2">
    <source>
        <dbReference type="ARBA" id="ARBA00006856"/>
    </source>
</evidence>
<dbReference type="GO" id="GO:0071013">
    <property type="term" value="C:catalytic step 2 spliceosome"/>
    <property type="evidence" value="ECO:0007669"/>
    <property type="project" value="TreeGrafter"/>
</dbReference>
<name>A0AAD9MN83_PROWI</name>
<dbReference type="InterPro" id="IPR050781">
    <property type="entry name" value="CWC22_splicing_factor"/>
</dbReference>
<comment type="subcellular location">
    <subcellularLocation>
        <location evidence="1">Nucleus</location>
    </subcellularLocation>
</comment>
<feature type="region of interest" description="Disordered" evidence="6">
    <location>
        <begin position="563"/>
        <end position="591"/>
    </location>
</feature>
<feature type="compositionally biased region" description="Low complexity" evidence="6">
    <location>
        <begin position="18"/>
        <end position="31"/>
    </location>
</feature>
<comment type="similarity">
    <text evidence="2">Belongs to the CWC22 family.</text>
</comment>
<dbReference type="InterPro" id="IPR003891">
    <property type="entry name" value="Initiation_fac_eIF4g_MI"/>
</dbReference>
<feature type="region of interest" description="Disordered" evidence="6">
    <location>
        <begin position="1"/>
        <end position="31"/>
    </location>
</feature>
<dbReference type="EMBL" id="JASFZW010000005">
    <property type="protein sequence ID" value="KAK2078226.1"/>
    <property type="molecule type" value="Genomic_DNA"/>
</dbReference>
<dbReference type="SUPFAM" id="SSF48371">
    <property type="entry name" value="ARM repeat"/>
    <property type="match status" value="1"/>
</dbReference>
<organism evidence="8 9">
    <name type="scientific">Prototheca wickerhamii</name>
    <dbReference type="NCBI Taxonomy" id="3111"/>
    <lineage>
        <taxon>Eukaryota</taxon>
        <taxon>Viridiplantae</taxon>
        <taxon>Chlorophyta</taxon>
        <taxon>core chlorophytes</taxon>
        <taxon>Trebouxiophyceae</taxon>
        <taxon>Chlorellales</taxon>
        <taxon>Chlorellaceae</taxon>
        <taxon>Prototheca</taxon>
    </lineage>
</organism>
<keyword evidence="4" id="KW-0508">mRNA splicing</keyword>
<feature type="compositionally biased region" description="Basic and acidic residues" evidence="6">
    <location>
        <begin position="284"/>
        <end position="294"/>
    </location>
</feature>
<sequence length="614" mass="67567">MARDSRSASSDSDRSRGRSYSSDAAPARPAPAGGVYVPPFKLAAMLAAAEQEGGDRFQRLSWDALRKSINGLINKVNAANIKPIFARILWRKPARPFTPVYAALVAVINTKFPEIGELLLHRVVTQFRRAYKRNDKPVCTAAATLLAHLVNQQVAHELIALEVLMLLLESPSDDGVELAAAFVTEVGALLQDLAPAGLASVFDRLRAVLHEGGIERRTQFVIENLFALRKAGFERQGHPAVPPELDLVEAEDQITHEISLDDKTDTQTHLDVFREDPDFERHEREYDAIKKEILGEEESEGDEEEDGDDSDSNSESGSSDDEDDPSAAHQHHSLADANTGGPIQDLTQTDLINLRRTIYLTIMSALDFEEAGHKLLKMGIPPGQEMELCTMIIECCSQEKTFIKYYALLGERFAKLRREYCDCFCECFARQYALIHRLETNKLRNVAKFFAHLAATDAVPWSVLACVRLTEEDTTSSSRIFVKIFFQELVEHLGLLALNRRLHAPEAADWVAGVFPTDSAKNMRFAINFFTSIGLGGLTDKMRETLKNLPALLAAQRAAQAALEKDKKGGDDSSSSDDDSSSSDDSSSRAGGFLGRLYGAAIAGTRGAPADADE</sequence>
<feature type="domain" description="MI" evidence="7">
    <location>
        <begin position="353"/>
        <end position="469"/>
    </location>
</feature>
<protein>
    <recommendedName>
        <fullName evidence="7">MI domain-containing protein</fullName>
    </recommendedName>
</protein>
<feature type="compositionally biased region" description="Basic and acidic residues" evidence="6">
    <location>
        <begin position="1"/>
        <end position="16"/>
    </location>
</feature>
<dbReference type="InterPro" id="IPR016024">
    <property type="entry name" value="ARM-type_fold"/>
</dbReference>
<evidence type="ECO:0000256" key="6">
    <source>
        <dbReference type="SAM" id="MobiDB-lite"/>
    </source>
</evidence>
<dbReference type="PROSITE" id="PS51366">
    <property type="entry name" value="MI"/>
    <property type="match status" value="1"/>
</dbReference>
<accession>A0AAD9MN83</accession>
<keyword evidence="5" id="KW-0539">Nucleus</keyword>
<proteinExistence type="inferred from homology"/>
<evidence type="ECO:0000259" key="7">
    <source>
        <dbReference type="PROSITE" id="PS51366"/>
    </source>
</evidence>